<sequence length="359" mass="38018">MAHRILVLALPLMLALAGCRPPAAQSETPVTPVRVEKAAYTDYESAAALTGEVRARFETSLAFRVGGRVTERLVDVGDRIAAGDVLARLDPQEQQADLAAAQAGVAAANAQLDQARSEFDRQNALFRQGLTTRSVFERAQEAVRTAQASLDAAEAQQGTSADALSYTELRATAPGVVTERNIEVGQVVQAAETAYGVAEDGPRDAVFQVYERMLYERPEAKAIRLTLATDPSVETTGTVREISPAVDANTGTVRVKVAMDSVPARMNLGSAIVGHAQLFAGRGVVLPWSALASDAGHPAVWVVDPANGQTQLRRVSIASYETGRIILSEGVEAGESVVVDGTKFLRPDEVVSILDKAGT</sequence>
<evidence type="ECO:0000313" key="8">
    <source>
        <dbReference type="EMBL" id="BAT27731.1"/>
    </source>
</evidence>
<dbReference type="Gene3D" id="2.40.50.100">
    <property type="match status" value="1"/>
</dbReference>
<evidence type="ECO:0000256" key="5">
    <source>
        <dbReference type="SAM" id="SignalP"/>
    </source>
</evidence>
<reference evidence="8" key="1">
    <citation type="journal article" date="2015" name="Proc. Natl. Acad. Sci. U.S.A.">
        <title>Bacterial clade with the ribosomal RNA operon on a small plasmid rather than the chromosome.</title>
        <authorList>
            <person name="Anda M."/>
            <person name="Ohtsubo Y."/>
            <person name="Okubo T."/>
            <person name="Sugawara M."/>
            <person name="Nagata Y."/>
            <person name="Tsuda M."/>
            <person name="Minamisawa K."/>
            <person name="Mitsui H."/>
        </authorList>
    </citation>
    <scope>NUCLEOTIDE SEQUENCE</scope>
    <source>
        <strain evidence="8">JCM 14755</strain>
    </source>
</reference>
<feature type="chain" id="PRO_5006057998" evidence="5">
    <location>
        <begin position="24"/>
        <end position="359"/>
    </location>
</feature>
<name>A0A0P0Z1T6_9HYPH</name>
<feature type="coiled-coil region" evidence="4">
    <location>
        <begin position="98"/>
        <end position="156"/>
    </location>
</feature>
<dbReference type="InterPro" id="IPR006143">
    <property type="entry name" value="RND_pump_MFP"/>
</dbReference>
<evidence type="ECO:0000256" key="4">
    <source>
        <dbReference type="SAM" id="Coils"/>
    </source>
</evidence>
<evidence type="ECO:0000259" key="7">
    <source>
        <dbReference type="Pfam" id="PF25967"/>
    </source>
</evidence>
<proteinExistence type="inferred from homology"/>
<feature type="domain" description="Multidrug resistance protein MdtA-like barrel-sandwich hybrid" evidence="6">
    <location>
        <begin position="63"/>
        <end position="194"/>
    </location>
</feature>
<keyword evidence="5" id="KW-0732">Signal</keyword>
<dbReference type="InterPro" id="IPR058625">
    <property type="entry name" value="MdtA-like_BSH"/>
</dbReference>
<dbReference type="OrthoDB" id="9813967at2"/>
<feature type="domain" description="Multidrug resistance protein MdtA-like C-terminal permuted SH3" evidence="7">
    <location>
        <begin position="284"/>
        <end position="342"/>
    </location>
</feature>
<evidence type="ECO:0000259" key="6">
    <source>
        <dbReference type="Pfam" id="PF25917"/>
    </source>
</evidence>
<dbReference type="SUPFAM" id="SSF111369">
    <property type="entry name" value="HlyD-like secretion proteins"/>
    <property type="match status" value="1"/>
</dbReference>
<dbReference type="GO" id="GO:0015562">
    <property type="term" value="F:efflux transmembrane transporter activity"/>
    <property type="evidence" value="ECO:0007669"/>
    <property type="project" value="TreeGrafter"/>
</dbReference>
<comment type="subcellular location">
    <subcellularLocation>
        <location evidence="1">Cell envelope</location>
    </subcellularLocation>
</comment>
<accession>A0A0P0Z1T6</accession>
<evidence type="ECO:0000256" key="3">
    <source>
        <dbReference type="ARBA" id="ARBA00022448"/>
    </source>
</evidence>
<dbReference type="PANTHER" id="PTHR30469:SF38">
    <property type="entry name" value="HLYD FAMILY SECRETION PROTEIN"/>
    <property type="match status" value="1"/>
</dbReference>
<dbReference type="EMBL" id="LC066375">
    <property type="protein sequence ID" value="BAT27731.1"/>
    <property type="molecule type" value="Genomic_DNA"/>
</dbReference>
<dbReference type="GO" id="GO:1990281">
    <property type="term" value="C:efflux pump complex"/>
    <property type="evidence" value="ECO:0007669"/>
    <property type="project" value="TreeGrafter"/>
</dbReference>
<keyword evidence="4" id="KW-0175">Coiled coil</keyword>
<dbReference type="NCBIfam" id="TIGR01730">
    <property type="entry name" value="RND_mfp"/>
    <property type="match status" value="1"/>
</dbReference>
<evidence type="ECO:0000256" key="1">
    <source>
        <dbReference type="ARBA" id="ARBA00004196"/>
    </source>
</evidence>
<feature type="signal peptide" evidence="5">
    <location>
        <begin position="1"/>
        <end position="23"/>
    </location>
</feature>
<dbReference type="PROSITE" id="PS51257">
    <property type="entry name" value="PROKAR_LIPOPROTEIN"/>
    <property type="match status" value="1"/>
</dbReference>
<dbReference type="PANTHER" id="PTHR30469">
    <property type="entry name" value="MULTIDRUG RESISTANCE PROTEIN MDTA"/>
    <property type="match status" value="1"/>
</dbReference>
<dbReference type="Gene3D" id="1.10.287.470">
    <property type="entry name" value="Helix hairpin bin"/>
    <property type="match status" value="1"/>
</dbReference>
<dbReference type="Pfam" id="PF25917">
    <property type="entry name" value="BSH_RND"/>
    <property type="match status" value="1"/>
</dbReference>
<dbReference type="Gene3D" id="2.40.420.20">
    <property type="match status" value="1"/>
</dbReference>
<dbReference type="RefSeq" id="WP_062226753.1">
    <property type="nucleotide sequence ID" value="NZ_BBWR01000003.1"/>
</dbReference>
<protein>
    <submittedName>
        <fullName evidence="8">Secretion protein HlyD</fullName>
    </submittedName>
</protein>
<keyword evidence="3" id="KW-0813">Transport</keyword>
<evidence type="ECO:0000256" key="2">
    <source>
        <dbReference type="ARBA" id="ARBA00009477"/>
    </source>
</evidence>
<organism evidence="8">
    <name type="scientific">Aureimonas frigidaquae</name>
    <dbReference type="NCBI Taxonomy" id="424757"/>
    <lineage>
        <taxon>Bacteria</taxon>
        <taxon>Pseudomonadati</taxon>
        <taxon>Pseudomonadota</taxon>
        <taxon>Alphaproteobacteria</taxon>
        <taxon>Hyphomicrobiales</taxon>
        <taxon>Aurantimonadaceae</taxon>
        <taxon>Aureimonas</taxon>
    </lineage>
</organism>
<comment type="similarity">
    <text evidence="2">Belongs to the membrane fusion protein (MFP) (TC 8.A.1) family.</text>
</comment>
<dbReference type="Pfam" id="PF25967">
    <property type="entry name" value="RND-MFP_C"/>
    <property type="match status" value="1"/>
</dbReference>
<dbReference type="InterPro" id="IPR058627">
    <property type="entry name" value="MdtA-like_C"/>
</dbReference>
<dbReference type="AlphaFoldDB" id="A0A0P0Z1T6"/>
<dbReference type="Gene3D" id="2.40.30.170">
    <property type="match status" value="1"/>
</dbReference>